<dbReference type="PANTHER" id="PTHR42896:SF2">
    <property type="entry name" value="CBBY-LIKE PROTEIN"/>
    <property type="match status" value="1"/>
</dbReference>
<gene>
    <name evidence="1" type="ORF">FHS89_001351</name>
</gene>
<comment type="caution">
    <text evidence="1">The sequence shown here is derived from an EMBL/GenBank/DDBJ whole genome shotgun (WGS) entry which is preliminary data.</text>
</comment>
<dbReference type="PANTHER" id="PTHR42896">
    <property type="entry name" value="XYLULOSE-1,5-BISPHOSPHATE (XUBP) PHOSPHATASE"/>
    <property type="match status" value="1"/>
</dbReference>
<dbReference type="AlphaFoldDB" id="A0A840WLD6"/>
<dbReference type="Pfam" id="PF00702">
    <property type="entry name" value="Hydrolase"/>
    <property type="match status" value="1"/>
</dbReference>
<accession>A0A840WLD6</accession>
<proteinExistence type="predicted"/>
<dbReference type="Proteomes" id="UP000553766">
    <property type="component" value="Unassembled WGS sequence"/>
</dbReference>
<dbReference type="InterPro" id="IPR023214">
    <property type="entry name" value="HAD_sf"/>
</dbReference>
<dbReference type="EMBL" id="JACIJS010000003">
    <property type="protein sequence ID" value="MBB5515341.1"/>
    <property type="molecule type" value="Genomic_DNA"/>
</dbReference>
<dbReference type="NCBIfam" id="TIGR01509">
    <property type="entry name" value="HAD-SF-IA-v3"/>
    <property type="match status" value="1"/>
</dbReference>
<dbReference type="Gene3D" id="3.40.50.1000">
    <property type="entry name" value="HAD superfamily/HAD-like"/>
    <property type="match status" value="1"/>
</dbReference>
<dbReference type="Gene3D" id="1.10.150.240">
    <property type="entry name" value="Putative phosphatase, domain 2"/>
    <property type="match status" value="1"/>
</dbReference>
<name>A0A840WLD6_9RHOB</name>
<dbReference type="InterPro" id="IPR006439">
    <property type="entry name" value="HAD-SF_hydro_IA"/>
</dbReference>
<evidence type="ECO:0000313" key="1">
    <source>
        <dbReference type="EMBL" id="MBB5515341.1"/>
    </source>
</evidence>
<evidence type="ECO:0000313" key="2">
    <source>
        <dbReference type="Proteomes" id="UP000553766"/>
    </source>
</evidence>
<dbReference type="SUPFAM" id="SSF56784">
    <property type="entry name" value="HAD-like"/>
    <property type="match status" value="1"/>
</dbReference>
<dbReference type="InterPro" id="IPR023198">
    <property type="entry name" value="PGP-like_dom2"/>
</dbReference>
<keyword evidence="2" id="KW-1185">Reference proteome</keyword>
<keyword evidence="1" id="KW-0378">Hydrolase</keyword>
<sequence>MTPSAILFGSIGTLVETSELQRAAFNAAFVEQGLDWVWDQDTYRAMLVVPGGRGRIQAFAELSGIDVDAEALHARKTALFDTAIIERGLHLRPGVADVIDRAMDKGVKLGFCTTTSRANIDAIFTALSGELNRAAFDFISEARAGLPPKPDSAVYHEALRALKLTATEAIAVEDSAGNLVAPQVAGIRVIAFPGENTSNDPFLGAVDVVKELKPSLFGL</sequence>
<protein>
    <submittedName>
        <fullName evidence="1">HAD superfamily hydrolase (TIGR01509 family)</fullName>
    </submittedName>
</protein>
<reference evidence="1 2" key="1">
    <citation type="submission" date="2020-08" db="EMBL/GenBank/DDBJ databases">
        <title>Genomic Encyclopedia of Type Strains, Phase IV (KMG-IV): sequencing the most valuable type-strain genomes for metagenomic binning, comparative biology and taxonomic classification.</title>
        <authorList>
            <person name="Goeker M."/>
        </authorList>
    </citation>
    <scope>NUCLEOTIDE SEQUENCE [LARGE SCALE GENOMIC DNA]</scope>
    <source>
        <strain evidence="1 2">DSM 103377</strain>
    </source>
</reference>
<dbReference type="InterPro" id="IPR044999">
    <property type="entry name" value="CbbY-like"/>
</dbReference>
<dbReference type="InterPro" id="IPR036412">
    <property type="entry name" value="HAD-like_sf"/>
</dbReference>
<dbReference type="RefSeq" id="WP_184009821.1">
    <property type="nucleotide sequence ID" value="NZ_JACIJS010000003.1"/>
</dbReference>
<organism evidence="1 2">
    <name type="scientific">Rubricella aquisinus</name>
    <dbReference type="NCBI Taxonomy" id="2028108"/>
    <lineage>
        <taxon>Bacteria</taxon>
        <taxon>Pseudomonadati</taxon>
        <taxon>Pseudomonadota</taxon>
        <taxon>Alphaproteobacteria</taxon>
        <taxon>Rhodobacterales</taxon>
        <taxon>Paracoccaceae</taxon>
        <taxon>Rubricella</taxon>
    </lineage>
</organism>
<dbReference type="GO" id="GO:0016787">
    <property type="term" value="F:hydrolase activity"/>
    <property type="evidence" value="ECO:0007669"/>
    <property type="project" value="UniProtKB-KW"/>
</dbReference>